<evidence type="ECO:0000313" key="2">
    <source>
        <dbReference type="Proteomes" id="UP000244224"/>
    </source>
</evidence>
<dbReference type="RefSeq" id="WP_108127788.1">
    <property type="nucleotide sequence ID" value="NZ_QBKP01000002.1"/>
</dbReference>
<name>A0A2T6B8J6_9RHOB</name>
<gene>
    <name evidence="1" type="ORF">C8N34_102168</name>
</gene>
<dbReference type="AlphaFoldDB" id="A0A2T6B8J6"/>
<proteinExistence type="predicted"/>
<reference evidence="1 2" key="1">
    <citation type="submission" date="2018-04" db="EMBL/GenBank/DDBJ databases">
        <title>Genomic Encyclopedia of Archaeal and Bacterial Type Strains, Phase II (KMG-II): from individual species to whole genera.</title>
        <authorList>
            <person name="Goeker M."/>
        </authorList>
    </citation>
    <scope>NUCLEOTIDE SEQUENCE [LARGE SCALE GENOMIC DNA]</scope>
    <source>
        <strain evidence="1 2">DSM 21823</strain>
    </source>
</reference>
<organism evidence="1 2">
    <name type="scientific">Gemmobacter caeni</name>
    <dbReference type="NCBI Taxonomy" id="589035"/>
    <lineage>
        <taxon>Bacteria</taxon>
        <taxon>Pseudomonadati</taxon>
        <taxon>Pseudomonadota</taxon>
        <taxon>Alphaproteobacteria</taxon>
        <taxon>Rhodobacterales</taxon>
        <taxon>Paracoccaceae</taxon>
        <taxon>Gemmobacter</taxon>
    </lineage>
</organism>
<comment type="caution">
    <text evidence="1">The sequence shown here is derived from an EMBL/GenBank/DDBJ whole genome shotgun (WGS) entry which is preliminary data.</text>
</comment>
<accession>A0A2T6B8J6</accession>
<sequence length="90" mass="9666">MSREIGPLPLIETGAQTLVALLPGELEGAARRAGRVSRDRDGLRVAVPGATLLFDLRAERALRAAPRLLLVEAEGDQARLLGELTLAWDL</sequence>
<protein>
    <submittedName>
        <fullName evidence="1">Uncharacterized protein</fullName>
    </submittedName>
</protein>
<evidence type="ECO:0000313" key="1">
    <source>
        <dbReference type="EMBL" id="PTX52389.1"/>
    </source>
</evidence>
<dbReference type="Proteomes" id="UP000244224">
    <property type="component" value="Unassembled WGS sequence"/>
</dbReference>
<keyword evidence="2" id="KW-1185">Reference proteome</keyword>
<dbReference type="EMBL" id="QBKP01000002">
    <property type="protein sequence ID" value="PTX52389.1"/>
    <property type="molecule type" value="Genomic_DNA"/>
</dbReference>